<evidence type="ECO:0000256" key="6">
    <source>
        <dbReference type="HAMAP-Rule" id="MF_00163"/>
    </source>
</evidence>
<evidence type="ECO:0000256" key="5">
    <source>
        <dbReference type="ARBA" id="ARBA00023004"/>
    </source>
</evidence>
<comment type="cofactor">
    <cofactor evidence="6">
        <name>Fe(2+)</name>
        <dbReference type="ChEBI" id="CHEBI:29033"/>
    </cofactor>
    <text evidence="6">Binds 1 Fe(2+) ion.</text>
</comment>
<dbReference type="PANTHER" id="PTHR10458">
    <property type="entry name" value="PEPTIDE DEFORMYLASE"/>
    <property type="match status" value="1"/>
</dbReference>
<dbReference type="GO" id="GO:0042586">
    <property type="term" value="F:peptide deformylase activity"/>
    <property type="evidence" value="ECO:0007669"/>
    <property type="project" value="UniProtKB-UniRule"/>
</dbReference>
<dbReference type="Gene3D" id="3.90.45.10">
    <property type="entry name" value="Peptide deformylase"/>
    <property type="match status" value="1"/>
</dbReference>
<comment type="caution">
    <text evidence="7">The sequence shown here is derived from an EMBL/GenBank/DDBJ whole genome shotgun (WGS) entry which is preliminary data.</text>
</comment>
<dbReference type="CDD" id="cd00487">
    <property type="entry name" value="Pep_deformylase"/>
    <property type="match status" value="1"/>
</dbReference>
<reference evidence="7" key="1">
    <citation type="submission" date="2022-12" db="EMBL/GenBank/DDBJ databases">
        <title>Description and comparative metabolic analysis of Aerococcus sp. nov., isolated from the feces of a pig.</title>
        <authorList>
            <person name="Chang Y.-H."/>
        </authorList>
    </citation>
    <scope>NUCLEOTIDE SEQUENCE</scope>
    <source>
        <strain evidence="7">YH-aer222</strain>
    </source>
</reference>
<evidence type="ECO:0000313" key="7">
    <source>
        <dbReference type="EMBL" id="MCZ0725528.1"/>
    </source>
</evidence>
<feature type="binding site" evidence="6">
    <location>
        <position position="160"/>
    </location>
    <ligand>
        <name>Fe cation</name>
        <dbReference type="ChEBI" id="CHEBI:24875"/>
    </ligand>
</feature>
<accession>A0A9X3FMK1</accession>
<feature type="binding site" evidence="6">
    <location>
        <position position="113"/>
    </location>
    <ligand>
        <name>Fe cation</name>
        <dbReference type="ChEBI" id="CHEBI:24875"/>
    </ligand>
</feature>
<evidence type="ECO:0000256" key="2">
    <source>
        <dbReference type="ARBA" id="ARBA00022723"/>
    </source>
</evidence>
<dbReference type="NCBIfam" id="TIGR00079">
    <property type="entry name" value="pept_deformyl"/>
    <property type="match status" value="1"/>
</dbReference>
<dbReference type="InterPro" id="IPR023635">
    <property type="entry name" value="Peptide_deformylase"/>
</dbReference>
<keyword evidence="3 6" id="KW-0378">Hydrolase</keyword>
<dbReference type="Proteomes" id="UP001146670">
    <property type="component" value="Unassembled WGS sequence"/>
</dbReference>
<dbReference type="PRINTS" id="PR01576">
    <property type="entry name" value="PDEFORMYLASE"/>
</dbReference>
<proteinExistence type="inferred from homology"/>
<dbReference type="Pfam" id="PF01327">
    <property type="entry name" value="Pep_deformylase"/>
    <property type="match status" value="1"/>
</dbReference>
<dbReference type="AlphaFoldDB" id="A0A9X3FMK1"/>
<dbReference type="PANTHER" id="PTHR10458:SF8">
    <property type="entry name" value="PEPTIDE DEFORMYLASE 2"/>
    <property type="match status" value="1"/>
</dbReference>
<dbReference type="EMBL" id="JAPRFR010000001">
    <property type="protein sequence ID" value="MCZ0725528.1"/>
    <property type="molecule type" value="Genomic_DNA"/>
</dbReference>
<comment type="catalytic activity">
    <reaction evidence="6">
        <text>N-terminal N-formyl-L-methionyl-[peptide] + H2O = N-terminal L-methionyl-[peptide] + formate</text>
        <dbReference type="Rhea" id="RHEA:24420"/>
        <dbReference type="Rhea" id="RHEA-COMP:10639"/>
        <dbReference type="Rhea" id="RHEA-COMP:10640"/>
        <dbReference type="ChEBI" id="CHEBI:15377"/>
        <dbReference type="ChEBI" id="CHEBI:15740"/>
        <dbReference type="ChEBI" id="CHEBI:49298"/>
        <dbReference type="ChEBI" id="CHEBI:64731"/>
        <dbReference type="EC" id="3.5.1.88"/>
    </reaction>
</comment>
<evidence type="ECO:0000256" key="3">
    <source>
        <dbReference type="ARBA" id="ARBA00022801"/>
    </source>
</evidence>
<dbReference type="GO" id="GO:0006412">
    <property type="term" value="P:translation"/>
    <property type="evidence" value="ECO:0007669"/>
    <property type="project" value="UniProtKB-UniRule"/>
</dbReference>
<name>A0A9X3FMK1_9LACT</name>
<protein>
    <recommendedName>
        <fullName evidence="6">Peptide deformylase</fullName>
        <shortName evidence="6">PDF</shortName>
        <ecNumber evidence="6">3.5.1.88</ecNumber>
    </recommendedName>
    <alternativeName>
        <fullName evidence="6">Polypeptide deformylase</fullName>
    </alternativeName>
</protein>
<keyword evidence="2 6" id="KW-0479">Metal-binding</keyword>
<dbReference type="GO" id="GO:0046872">
    <property type="term" value="F:metal ion binding"/>
    <property type="evidence" value="ECO:0007669"/>
    <property type="project" value="UniProtKB-KW"/>
</dbReference>
<dbReference type="FunFam" id="3.90.45.10:FF:000002">
    <property type="entry name" value="Peptide deformylase"/>
    <property type="match status" value="1"/>
</dbReference>
<gene>
    <name evidence="6 7" type="primary">def</name>
    <name evidence="7" type="ORF">OW157_02965</name>
</gene>
<comment type="function">
    <text evidence="6">Removes the formyl group from the N-terminal Met of newly synthesized proteins. Requires at least a dipeptide for an efficient rate of reaction. N-terminal L-methionine is a prerequisite for activity but the enzyme has broad specificity at other positions.</text>
</comment>
<keyword evidence="4 6" id="KW-0648">Protein biosynthesis</keyword>
<evidence type="ECO:0000256" key="1">
    <source>
        <dbReference type="ARBA" id="ARBA00010759"/>
    </source>
</evidence>
<dbReference type="EC" id="3.5.1.88" evidence="6"/>
<comment type="similarity">
    <text evidence="1 6">Belongs to the polypeptide deformylase family.</text>
</comment>
<feature type="binding site" evidence="6">
    <location>
        <position position="156"/>
    </location>
    <ligand>
        <name>Fe cation</name>
        <dbReference type="ChEBI" id="CHEBI:24875"/>
    </ligand>
</feature>
<dbReference type="HAMAP" id="MF_00163">
    <property type="entry name" value="Pep_deformylase"/>
    <property type="match status" value="1"/>
</dbReference>
<keyword evidence="8" id="KW-1185">Reference proteome</keyword>
<organism evidence="7 8">
    <name type="scientific">Aerococcus kribbianus</name>
    <dbReference type="NCBI Taxonomy" id="2999064"/>
    <lineage>
        <taxon>Bacteria</taxon>
        <taxon>Bacillati</taxon>
        <taxon>Bacillota</taxon>
        <taxon>Bacilli</taxon>
        <taxon>Lactobacillales</taxon>
        <taxon>Aerococcaceae</taxon>
        <taxon>Aerococcus</taxon>
    </lineage>
</organism>
<dbReference type="RefSeq" id="WP_268751844.1">
    <property type="nucleotide sequence ID" value="NZ_JAPRFQ010000001.1"/>
</dbReference>
<evidence type="ECO:0000313" key="8">
    <source>
        <dbReference type="Proteomes" id="UP001146670"/>
    </source>
</evidence>
<evidence type="ECO:0000256" key="4">
    <source>
        <dbReference type="ARBA" id="ARBA00022917"/>
    </source>
</evidence>
<dbReference type="InterPro" id="IPR036821">
    <property type="entry name" value="Peptide_deformylase_sf"/>
</dbReference>
<dbReference type="PIRSF" id="PIRSF004749">
    <property type="entry name" value="Pep_def"/>
    <property type="match status" value="1"/>
</dbReference>
<dbReference type="SUPFAM" id="SSF56420">
    <property type="entry name" value="Peptide deformylase"/>
    <property type="match status" value="1"/>
</dbReference>
<keyword evidence="5 6" id="KW-0408">Iron</keyword>
<feature type="active site" evidence="6">
    <location>
        <position position="157"/>
    </location>
</feature>
<sequence>MITMDDIIREGHPTLRKRAEKVELPLSEDVKNLGQEMLTFLANSQDEEIAAKYDLRAGVGLAAPQLDISKQILAVLIPGLGEDDDPELKGVFINPRIISHSVESACLREGEGCLSVDREVHGYVPRPARIKLRYTDIEGQEHTQRFSGYPAIVLQHEIDHLNGIMFYDHINEEDRFALDDNTHILGED</sequence>